<dbReference type="InterPro" id="IPR050924">
    <property type="entry name" value="Peroxiredoxin_BCP/PrxQ"/>
</dbReference>
<dbReference type="CDD" id="cd02970">
    <property type="entry name" value="PRX_like2"/>
    <property type="match status" value="1"/>
</dbReference>
<dbReference type="EMBL" id="FQYU01000003">
    <property type="protein sequence ID" value="SHJ22958.1"/>
    <property type="molecule type" value="Genomic_DNA"/>
</dbReference>
<comment type="similarity">
    <text evidence="9">Belongs to the peroxiredoxin family. BCP/PrxQ subfamily.</text>
</comment>
<reference evidence="14" key="1">
    <citation type="submission" date="2016-11" db="EMBL/GenBank/DDBJ databases">
        <authorList>
            <person name="Varghese N."/>
            <person name="Submissions S."/>
        </authorList>
    </citation>
    <scope>NUCLEOTIDE SEQUENCE [LARGE SCALE GENOMIC DNA]</scope>
    <source>
        <strain evidence="14">DSM 19858</strain>
    </source>
</reference>
<evidence type="ECO:0000256" key="3">
    <source>
        <dbReference type="ARBA" id="ARBA00022559"/>
    </source>
</evidence>
<evidence type="ECO:0000256" key="7">
    <source>
        <dbReference type="ARBA" id="ARBA00023284"/>
    </source>
</evidence>
<evidence type="ECO:0000256" key="2">
    <source>
        <dbReference type="ARBA" id="ARBA00013017"/>
    </source>
</evidence>
<dbReference type="InterPro" id="IPR036249">
    <property type="entry name" value="Thioredoxin-like_sf"/>
</dbReference>
<dbReference type="PANTHER" id="PTHR42801">
    <property type="entry name" value="THIOREDOXIN-DEPENDENT PEROXIDE REDUCTASE"/>
    <property type="match status" value="1"/>
</dbReference>
<dbReference type="SUPFAM" id="SSF52833">
    <property type="entry name" value="Thioredoxin-like"/>
    <property type="match status" value="1"/>
</dbReference>
<evidence type="ECO:0000313" key="13">
    <source>
        <dbReference type="EMBL" id="SHJ22958.1"/>
    </source>
</evidence>
<dbReference type="InterPro" id="IPR000866">
    <property type="entry name" value="AhpC/TSA"/>
</dbReference>
<evidence type="ECO:0000256" key="5">
    <source>
        <dbReference type="ARBA" id="ARBA00023002"/>
    </source>
</evidence>
<evidence type="ECO:0000256" key="8">
    <source>
        <dbReference type="ARBA" id="ARBA00032824"/>
    </source>
</evidence>
<dbReference type="Gene3D" id="3.40.30.10">
    <property type="entry name" value="Glutaredoxin"/>
    <property type="match status" value="1"/>
</dbReference>
<keyword evidence="6" id="KW-1015">Disulfide bond</keyword>
<dbReference type="PROSITE" id="PS51352">
    <property type="entry name" value="THIOREDOXIN_2"/>
    <property type="match status" value="1"/>
</dbReference>
<evidence type="ECO:0000256" key="1">
    <source>
        <dbReference type="ARBA" id="ARBA00003330"/>
    </source>
</evidence>
<keyword evidence="7" id="KW-0676">Redox-active center</keyword>
<evidence type="ECO:0000313" key="14">
    <source>
        <dbReference type="Proteomes" id="UP000184543"/>
    </source>
</evidence>
<accession>A0A1M6HL66</accession>
<proteinExistence type="inferred from homology"/>
<evidence type="ECO:0000256" key="9">
    <source>
        <dbReference type="ARBA" id="ARBA00038489"/>
    </source>
</evidence>
<dbReference type="GO" id="GO:0034599">
    <property type="term" value="P:cellular response to oxidative stress"/>
    <property type="evidence" value="ECO:0007669"/>
    <property type="project" value="TreeGrafter"/>
</dbReference>
<dbReference type="Pfam" id="PF00578">
    <property type="entry name" value="AhpC-TSA"/>
    <property type="match status" value="1"/>
</dbReference>
<keyword evidence="4" id="KW-0049">Antioxidant</keyword>
<dbReference type="AlphaFoldDB" id="A0A1M6HL66"/>
<dbReference type="OrthoDB" id="9809746at2"/>
<evidence type="ECO:0000256" key="10">
    <source>
        <dbReference type="ARBA" id="ARBA00042639"/>
    </source>
</evidence>
<dbReference type="GO" id="GO:0005737">
    <property type="term" value="C:cytoplasm"/>
    <property type="evidence" value="ECO:0007669"/>
    <property type="project" value="TreeGrafter"/>
</dbReference>
<evidence type="ECO:0000259" key="12">
    <source>
        <dbReference type="PROSITE" id="PS51352"/>
    </source>
</evidence>
<protein>
    <recommendedName>
        <fullName evidence="2">thioredoxin-dependent peroxiredoxin</fullName>
        <ecNumber evidence="2">1.11.1.24</ecNumber>
    </recommendedName>
    <alternativeName>
        <fullName evidence="8">Thioredoxin peroxidase</fullName>
    </alternativeName>
    <alternativeName>
        <fullName evidence="10">Thioredoxin-dependent peroxiredoxin Bcp</fullName>
    </alternativeName>
</protein>
<name>A0A1M6HL66_9FLAO</name>
<feature type="domain" description="Thioredoxin" evidence="12">
    <location>
        <begin position="21"/>
        <end position="189"/>
    </location>
</feature>
<evidence type="ECO:0000256" key="4">
    <source>
        <dbReference type="ARBA" id="ARBA00022862"/>
    </source>
</evidence>
<comment type="catalytic activity">
    <reaction evidence="11">
        <text>a hydroperoxide + [thioredoxin]-dithiol = an alcohol + [thioredoxin]-disulfide + H2O</text>
        <dbReference type="Rhea" id="RHEA:62620"/>
        <dbReference type="Rhea" id="RHEA-COMP:10698"/>
        <dbReference type="Rhea" id="RHEA-COMP:10700"/>
        <dbReference type="ChEBI" id="CHEBI:15377"/>
        <dbReference type="ChEBI" id="CHEBI:29950"/>
        <dbReference type="ChEBI" id="CHEBI:30879"/>
        <dbReference type="ChEBI" id="CHEBI:35924"/>
        <dbReference type="ChEBI" id="CHEBI:50058"/>
        <dbReference type="EC" id="1.11.1.24"/>
    </reaction>
</comment>
<dbReference type="RefSeq" id="WP_094766679.1">
    <property type="nucleotide sequence ID" value="NZ_FQYU01000003.1"/>
</dbReference>
<keyword evidence="3" id="KW-0575">Peroxidase</keyword>
<evidence type="ECO:0000256" key="11">
    <source>
        <dbReference type="ARBA" id="ARBA00049091"/>
    </source>
</evidence>
<dbReference type="PANTHER" id="PTHR42801:SF7">
    <property type="entry name" value="SLL1159 PROTEIN"/>
    <property type="match status" value="1"/>
</dbReference>
<dbReference type="Proteomes" id="UP000184543">
    <property type="component" value="Unassembled WGS sequence"/>
</dbReference>
<sequence>MGKLKDFQKLVITNASHVEGLRKGDIAPDFTLPDALGRPVTLSETLKQGRVIIKFYRGEWCPICNLDLRETQAKLPEIKSYGATILAISPQKPDDALTIKEKNALAYPVLSDIDQQVIKAYRLQFDPGIDYHNRRDLTQLNGDGSKTLPVPATFIVNSDRKIEVAHVEADYTQRLGINEILSALRKLTEM</sequence>
<keyword evidence="14" id="KW-1185">Reference proteome</keyword>
<dbReference type="GO" id="GO:0008379">
    <property type="term" value="F:thioredoxin peroxidase activity"/>
    <property type="evidence" value="ECO:0007669"/>
    <property type="project" value="TreeGrafter"/>
</dbReference>
<dbReference type="GO" id="GO:0045454">
    <property type="term" value="P:cell redox homeostasis"/>
    <property type="evidence" value="ECO:0007669"/>
    <property type="project" value="TreeGrafter"/>
</dbReference>
<comment type="function">
    <text evidence="1">Thiol-specific peroxidase that catalyzes the reduction of hydrogen peroxide and organic hydroperoxides to water and alcohols, respectively. Plays a role in cell protection against oxidative stress by detoxifying peroxides and as sensor of hydrogen peroxide-mediated signaling events.</text>
</comment>
<keyword evidence="5" id="KW-0560">Oxidoreductase</keyword>
<dbReference type="InterPro" id="IPR013766">
    <property type="entry name" value="Thioredoxin_domain"/>
</dbReference>
<evidence type="ECO:0000256" key="6">
    <source>
        <dbReference type="ARBA" id="ARBA00023157"/>
    </source>
</evidence>
<dbReference type="EC" id="1.11.1.24" evidence="2"/>
<organism evidence="13 14">
    <name type="scientific">Pseudozobellia thermophila</name>
    <dbReference type="NCBI Taxonomy" id="192903"/>
    <lineage>
        <taxon>Bacteria</taxon>
        <taxon>Pseudomonadati</taxon>
        <taxon>Bacteroidota</taxon>
        <taxon>Flavobacteriia</taxon>
        <taxon>Flavobacteriales</taxon>
        <taxon>Flavobacteriaceae</taxon>
        <taxon>Pseudozobellia</taxon>
    </lineage>
</organism>
<gene>
    <name evidence="13" type="ORF">SAMN04488513_10393</name>
</gene>